<dbReference type="OrthoDB" id="10435491at2759"/>
<evidence type="ECO:0000313" key="2">
    <source>
        <dbReference type="EMBL" id="PON68685.1"/>
    </source>
</evidence>
<reference evidence="3" key="1">
    <citation type="submission" date="2016-06" db="EMBL/GenBank/DDBJ databases">
        <title>Parallel loss of symbiosis genes in relatives of nitrogen-fixing non-legume Parasponia.</title>
        <authorList>
            <person name="Van Velzen R."/>
            <person name="Holmer R."/>
            <person name="Bu F."/>
            <person name="Rutten L."/>
            <person name="Van Zeijl A."/>
            <person name="Liu W."/>
            <person name="Santuari L."/>
            <person name="Cao Q."/>
            <person name="Sharma T."/>
            <person name="Shen D."/>
            <person name="Roswanjaya Y."/>
            <person name="Wardhani T."/>
            <person name="Kalhor M.S."/>
            <person name="Jansen J."/>
            <person name="Van den Hoogen J."/>
            <person name="Gungor B."/>
            <person name="Hartog M."/>
            <person name="Hontelez J."/>
            <person name="Verver J."/>
            <person name="Yang W.-C."/>
            <person name="Schijlen E."/>
            <person name="Repin R."/>
            <person name="Schilthuizen M."/>
            <person name="Schranz E."/>
            <person name="Heidstra R."/>
            <person name="Miyata K."/>
            <person name="Fedorova E."/>
            <person name="Kohlen W."/>
            <person name="Bisseling T."/>
            <person name="Smit S."/>
            <person name="Geurts R."/>
        </authorList>
    </citation>
    <scope>NUCLEOTIDE SEQUENCE [LARGE SCALE GENOMIC DNA]</scope>
    <source>
        <strain evidence="3">cv. RG33-2</strain>
    </source>
</reference>
<dbReference type="AlphaFoldDB" id="A0A2P5D5X1"/>
<name>A0A2P5D5X1_TREOI</name>
<evidence type="ECO:0000256" key="1">
    <source>
        <dbReference type="SAM" id="MobiDB-lite"/>
    </source>
</evidence>
<accession>A0A2P5D5X1</accession>
<gene>
    <name evidence="2" type="ORF">TorRG33x02_261650</name>
</gene>
<organism evidence="2 3">
    <name type="scientific">Trema orientale</name>
    <name type="common">Charcoal tree</name>
    <name type="synonym">Celtis orientalis</name>
    <dbReference type="NCBI Taxonomy" id="63057"/>
    <lineage>
        <taxon>Eukaryota</taxon>
        <taxon>Viridiplantae</taxon>
        <taxon>Streptophyta</taxon>
        <taxon>Embryophyta</taxon>
        <taxon>Tracheophyta</taxon>
        <taxon>Spermatophyta</taxon>
        <taxon>Magnoliopsida</taxon>
        <taxon>eudicotyledons</taxon>
        <taxon>Gunneridae</taxon>
        <taxon>Pentapetalae</taxon>
        <taxon>rosids</taxon>
        <taxon>fabids</taxon>
        <taxon>Rosales</taxon>
        <taxon>Cannabaceae</taxon>
        <taxon>Trema</taxon>
    </lineage>
</organism>
<protein>
    <submittedName>
        <fullName evidence="2">Uncharacterized protein</fullName>
    </submittedName>
</protein>
<sequence length="131" mass="15709">MINLINNPTSNVRTTQFWRRRIRINRKTRNGRRKRRLRRHRRRRRRSTRIITTTRTAATFGGSEINEQIDKSSDDKPVIVLAINPQIPSQELFQTLPILHSMHLHHLLHRPPKIGIRVVRLHRQHHALLVR</sequence>
<dbReference type="InParanoid" id="A0A2P5D5X1"/>
<comment type="caution">
    <text evidence="2">The sequence shown here is derived from an EMBL/GenBank/DDBJ whole genome shotgun (WGS) entry which is preliminary data.</text>
</comment>
<dbReference type="Proteomes" id="UP000237000">
    <property type="component" value="Unassembled WGS sequence"/>
</dbReference>
<keyword evidence="3" id="KW-1185">Reference proteome</keyword>
<dbReference type="EMBL" id="JXTC01000293">
    <property type="protein sequence ID" value="PON68685.1"/>
    <property type="molecule type" value="Genomic_DNA"/>
</dbReference>
<proteinExistence type="predicted"/>
<evidence type="ECO:0000313" key="3">
    <source>
        <dbReference type="Proteomes" id="UP000237000"/>
    </source>
</evidence>
<feature type="region of interest" description="Disordered" evidence="1">
    <location>
        <begin position="26"/>
        <end position="46"/>
    </location>
</feature>